<dbReference type="PANTHER" id="PTHR38102">
    <property type="entry name" value="PERIPLASMIC CHAPERONE SPY"/>
    <property type="match status" value="1"/>
</dbReference>
<dbReference type="PANTHER" id="PTHR38102:SF1">
    <property type="entry name" value="PERIPLASMIC CHAPERONE SPY"/>
    <property type="match status" value="1"/>
</dbReference>
<evidence type="ECO:0000256" key="4">
    <source>
        <dbReference type="SAM" id="Coils"/>
    </source>
</evidence>
<name>A0A0W8G1L8_9ZZZZ</name>
<keyword evidence="3" id="KW-0574">Periplasm</keyword>
<dbReference type="EMBL" id="LNQE01000367">
    <property type="protein sequence ID" value="KUG27060.1"/>
    <property type="molecule type" value="Genomic_DNA"/>
</dbReference>
<evidence type="ECO:0000313" key="5">
    <source>
        <dbReference type="EMBL" id="KUG27060.1"/>
    </source>
</evidence>
<dbReference type="InterPro" id="IPR052211">
    <property type="entry name" value="Cpx_auxiliary_protein"/>
</dbReference>
<dbReference type="Gene3D" id="1.20.120.1490">
    <property type="match status" value="1"/>
</dbReference>
<dbReference type="InterPro" id="IPR012899">
    <property type="entry name" value="LTXXQ"/>
</dbReference>
<reference evidence="5" key="1">
    <citation type="journal article" date="2015" name="Proc. Natl. Acad. Sci. U.S.A.">
        <title>Networks of energetic and metabolic interactions define dynamics in microbial communities.</title>
        <authorList>
            <person name="Embree M."/>
            <person name="Liu J.K."/>
            <person name="Al-Bassam M.M."/>
            <person name="Zengler K."/>
        </authorList>
    </citation>
    <scope>NUCLEOTIDE SEQUENCE</scope>
</reference>
<gene>
    <name evidence="5" type="ORF">ASZ90_003099</name>
</gene>
<dbReference type="GO" id="GO:0051082">
    <property type="term" value="F:unfolded protein binding"/>
    <property type="evidence" value="ECO:0007669"/>
    <property type="project" value="TreeGrafter"/>
</dbReference>
<dbReference type="AlphaFoldDB" id="A0A0W8G1L8"/>
<organism evidence="5">
    <name type="scientific">hydrocarbon metagenome</name>
    <dbReference type="NCBI Taxonomy" id="938273"/>
    <lineage>
        <taxon>unclassified sequences</taxon>
        <taxon>metagenomes</taxon>
        <taxon>ecological metagenomes</taxon>
    </lineage>
</organism>
<evidence type="ECO:0000256" key="3">
    <source>
        <dbReference type="ARBA" id="ARBA00022764"/>
    </source>
</evidence>
<feature type="coiled-coil region" evidence="4">
    <location>
        <begin position="44"/>
        <end position="78"/>
    </location>
</feature>
<keyword evidence="2" id="KW-0732">Signal</keyword>
<comment type="caution">
    <text evidence="5">The sequence shown here is derived from an EMBL/GenBank/DDBJ whole genome shotgun (WGS) entry which is preliminary data.</text>
</comment>
<dbReference type="Pfam" id="PF07813">
    <property type="entry name" value="LTXXQ"/>
    <property type="match status" value="1"/>
</dbReference>
<evidence type="ECO:0000256" key="2">
    <source>
        <dbReference type="ARBA" id="ARBA00022729"/>
    </source>
</evidence>
<dbReference type="CDD" id="cd09916">
    <property type="entry name" value="CpxP_like"/>
    <property type="match status" value="1"/>
</dbReference>
<dbReference type="GO" id="GO:0030288">
    <property type="term" value="C:outer membrane-bounded periplasmic space"/>
    <property type="evidence" value="ECO:0007669"/>
    <property type="project" value="TreeGrafter"/>
</dbReference>
<accession>A0A0W8G1L8</accession>
<comment type="subcellular location">
    <subcellularLocation>
        <location evidence="1">Periplasm</location>
    </subcellularLocation>
</comment>
<protein>
    <submittedName>
        <fullName evidence="5">Uncharacterized protein</fullName>
    </submittedName>
</protein>
<sequence length="133" mass="15836">MPGRLFEKLDLTDDQRSAIDDLRYEHRMKAIELQSQKHQNNLTMNKLLKESKIDEKEIMKLTEKNNSINNELSKMRTEKRIKIHNLLTPEQREQFGNFPCVGDGFGGGYGYKKFDDSPRRSFKGERQFRYRCF</sequence>
<proteinExistence type="predicted"/>
<keyword evidence="4" id="KW-0175">Coiled coil</keyword>
<evidence type="ECO:0000256" key="1">
    <source>
        <dbReference type="ARBA" id="ARBA00004418"/>
    </source>
</evidence>